<dbReference type="PANTHER" id="PTHR33790:SF10">
    <property type="entry name" value="PROTEIN EARLY RESPONSIVE TO DEHYDRATION 15"/>
    <property type="match status" value="1"/>
</dbReference>
<dbReference type="InterPro" id="IPR040414">
    <property type="entry name" value="CID1/CID2"/>
</dbReference>
<proteinExistence type="predicted"/>
<sequence>MASTLNPNAPLFIPAAVRQVEDFSPEWWDLVNSAAWFRDYWLSQHQGEDGFYGNAEDEFSSNDVAALLPDSIDLGIDEEFLSMEAQFEEFIQSSEAGNANRSSFTTMKGVPENDFAVADAMMRSLSLSNSFKEKSPKSLEPAKHWEKPAKSVGPKSSHRRIQQPR</sequence>
<feature type="region of interest" description="Disordered" evidence="1">
    <location>
        <begin position="129"/>
        <end position="165"/>
    </location>
</feature>
<feature type="compositionally biased region" description="Basic residues" evidence="1">
    <location>
        <begin position="156"/>
        <end position="165"/>
    </location>
</feature>
<feature type="compositionally biased region" description="Basic and acidic residues" evidence="1">
    <location>
        <begin position="131"/>
        <end position="149"/>
    </location>
</feature>
<dbReference type="Proteomes" id="UP000428333">
    <property type="component" value="Linkage Group LG07"/>
</dbReference>
<protein>
    <submittedName>
        <fullName evidence="2">Uncharacterized protein</fullName>
    </submittedName>
</protein>
<evidence type="ECO:0000313" key="3">
    <source>
        <dbReference type="Proteomes" id="UP000428333"/>
    </source>
</evidence>
<evidence type="ECO:0000313" key="2">
    <source>
        <dbReference type="EMBL" id="KAE9455910.1"/>
    </source>
</evidence>
<dbReference type="EMBL" id="QEFC01001777">
    <property type="protein sequence ID" value="KAE9455910.1"/>
    <property type="molecule type" value="Genomic_DNA"/>
</dbReference>
<keyword evidence="3" id="KW-1185">Reference proteome</keyword>
<organism evidence="2 3">
    <name type="scientific">Rhododendron williamsianum</name>
    <dbReference type="NCBI Taxonomy" id="262921"/>
    <lineage>
        <taxon>Eukaryota</taxon>
        <taxon>Viridiplantae</taxon>
        <taxon>Streptophyta</taxon>
        <taxon>Embryophyta</taxon>
        <taxon>Tracheophyta</taxon>
        <taxon>Spermatophyta</taxon>
        <taxon>Magnoliopsida</taxon>
        <taxon>eudicotyledons</taxon>
        <taxon>Gunneridae</taxon>
        <taxon>Pentapetalae</taxon>
        <taxon>asterids</taxon>
        <taxon>Ericales</taxon>
        <taxon>Ericaceae</taxon>
        <taxon>Ericoideae</taxon>
        <taxon>Rhodoreae</taxon>
        <taxon>Rhododendron</taxon>
    </lineage>
</organism>
<gene>
    <name evidence="2" type="ORF">C3L33_12186</name>
</gene>
<accession>A0A6A4LC66</accession>
<name>A0A6A4LC66_9ERIC</name>
<dbReference type="AlphaFoldDB" id="A0A6A4LC66"/>
<reference evidence="2 3" key="1">
    <citation type="journal article" date="2019" name="Genome Biol. Evol.">
        <title>The Rhododendron genome and chromosomal organization provide insight into shared whole-genome duplications across the heath family (Ericaceae).</title>
        <authorList>
            <person name="Soza V.L."/>
            <person name="Lindsley D."/>
            <person name="Waalkes A."/>
            <person name="Ramage E."/>
            <person name="Patwardhan R.P."/>
            <person name="Burton J.N."/>
            <person name="Adey A."/>
            <person name="Kumar A."/>
            <person name="Qiu R."/>
            <person name="Shendure J."/>
            <person name="Hall B."/>
        </authorList>
    </citation>
    <scope>NUCLEOTIDE SEQUENCE [LARGE SCALE GENOMIC DNA]</scope>
    <source>
        <strain evidence="2">RSF 1966-606</strain>
    </source>
</reference>
<evidence type="ECO:0000256" key="1">
    <source>
        <dbReference type="SAM" id="MobiDB-lite"/>
    </source>
</evidence>
<feature type="non-terminal residue" evidence="2">
    <location>
        <position position="1"/>
    </location>
</feature>
<dbReference type="Pfam" id="PF07145">
    <property type="entry name" value="PAM2"/>
    <property type="match status" value="1"/>
</dbReference>
<dbReference type="OrthoDB" id="628205at2759"/>
<comment type="caution">
    <text evidence="2">The sequence shown here is derived from an EMBL/GenBank/DDBJ whole genome shotgun (WGS) entry which is preliminary data.</text>
</comment>
<dbReference type="InterPro" id="IPR009818">
    <property type="entry name" value="PAM2_motif"/>
</dbReference>
<dbReference type="PANTHER" id="PTHR33790">
    <property type="entry name" value="OS05G0344200 PROTEIN"/>
    <property type="match status" value="1"/>
</dbReference>